<keyword evidence="3" id="KW-1185">Reference proteome</keyword>
<feature type="compositionally biased region" description="Basic residues" evidence="1">
    <location>
        <begin position="142"/>
        <end position="160"/>
    </location>
</feature>
<feature type="compositionally biased region" description="Low complexity" evidence="1">
    <location>
        <begin position="33"/>
        <end position="46"/>
    </location>
</feature>
<feature type="compositionally biased region" description="Basic and acidic residues" evidence="1">
    <location>
        <begin position="48"/>
        <end position="57"/>
    </location>
</feature>
<evidence type="ECO:0000256" key="1">
    <source>
        <dbReference type="SAM" id="MobiDB-lite"/>
    </source>
</evidence>
<protein>
    <submittedName>
        <fullName evidence="2">Uncharacterized protein</fullName>
    </submittedName>
</protein>
<feature type="compositionally biased region" description="Polar residues" evidence="1">
    <location>
        <begin position="58"/>
        <end position="69"/>
    </location>
</feature>
<proteinExistence type="predicted"/>
<organism evidence="2 3">
    <name type="scientific">Seminavis robusta</name>
    <dbReference type="NCBI Taxonomy" id="568900"/>
    <lineage>
        <taxon>Eukaryota</taxon>
        <taxon>Sar</taxon>
        <taxon>Stramenopiles</taxon>
        <taxon>Ochrophyta</taxon>
        <taxon>Bacillariophyta</taxon>
        <taxon>Bacillariophyceae</taxon>
        <taxon>Bacillariophycidae</taxon>
        <taxon>Naviculales</taxon>
        <taxon>Naviculaceae</taxon>
        <taxon>Seminavis</taxon>
    </lineage>
</organism>
<feature type="compositionally biased region" description="Polar residues" evidence="1">
    <location>
        <begin position="92"/>
        <end position="101"/>
    </location>
</feature>
<gene>
    <name evidence="2" type="ORF">SEMRO_69_G038730.1</name>
</gene>
<feature type="region of interest" description="Disordered" evidence="1">
    <location>
        <begin position="26"/>
        <end position="215"/>
    </location>
</feature>
<dbReference type="Proteomes" id="UP001153069">
    <property type="component" value="Unassembled WGS sequence"/>
</dbReference>
<evidence type="ECO:0000313" key="3">
    <source>
        <dbReference type="Proteomes" id="UP001153069"/>
    </source>
</evidence>
<feature type="compositionally biased region" description="Low complexity" evidence="1">
    <location>
        <begin position="108"/>
        <end position="122"/>
    </location>
</feature>
<evidence type="ECO:0000313" key="2">
    <source>
        <dbReference type="EMBL" id="CAB9499829.1"/>
    </source>
</evidence>
<sequence>MFAFFQDLGLPTMDIQVVNDNAKSHAPFPSAGSMTLSHTDLSLSSHSGRREQCRWDSEGSSSSLQSPTSAMAFHFRSRSQKKSPLDQRRQSRSLNRWNSFPKSDECCSDGSGSDSDDTTSSSNCRWSGGTDPFEQSPDQLRRTRSHLQRKRGLPPRKPTPRRSSLNRGESDSSVVSTKFVSNARRIRSWPSSSRDSRLPALPSSLDDCASAADQQ</sequence>
<name>A0A9N8DFK4_9STRA</name>
<comment type="caution">
    <text evidence="2">The sequence shown here is derived from an EMBL/GenBank/DDBJ whole genome shotgun (WGS) entry which is preliminary data.</text>
</comment>
<reference evidence="2" key="1">
    <citation type="submission" date="2020-06" db="EMBL/GenBank/DDBJ databases">
        <authorList>
            <consortium name="Plant Systems Biology data submission"/>
        </authorList>
    </citation>
    <scope>NUCLEOTIDE SEQUENCE</scope>
    <source>
        <strain evidence="2">D6</strain>
    </source>
</reference>
<dbReference type="AlphaFoldDB" id="A0A9N8DFK4"/>
<accession>A0A9N8DFK4</accession>
<dbReference type="EMBL" id="CAICTM010000068">
    <property type="protein sequence ID" value="CAB9499829.1"/>
    <property type="molecule type" value="Genomic_DNA"/>
</dbReference>
<feature type="compositionally biased region" description="Polar residues" evidence="1">
    <location>
        <begin position="161"/>
        <end position="180"/>
    </location>
</feature>